<organism evidence="13 14">
    <name type="scientific">Duganella phyllosphaerae</name>
    <dbReference type="NCBI Taxonomy" id="762836"/>
    <lineage>
        <taxon>Bacteria</taxon>
        <taxon>Pseudomonadati</taxon>
        <taxon>Pseudomonadota</taxon>
        <taxon>Betaproteobacteria</taxon>
        <taxon>Burkholderiales</taxon>
        <taxon>Oxalobacteraceae</taxon>
        <taxon>Telluria group</taxon>
        <taxon>Duganella</taxon>
    </lineage>
</organism>
<keyword evidence="3 12" id="KW-0136">Cellulose degradation</keyword>
<dbReference type="PIRSF" id="PIRSF001100">
    <property type="entry name" value="Beta_cellobiohydrolase"/>
    <property type="match status" value="1"/>
</dbReference>
<feature type="chain" id="PRO_5009028614" description="Glucanase" evidence="12">
    <location>
        <begin position="25"/>
        <end position="314"/>
    </location>
</feature>
<dbReference type="PANTHER" id="PTHR34876:SF4">
    <property type="entry name" value="1,4-BETA-D-GLUCAN CELLOBIOHYDROLASE C-RELATED"/>
    <property type="match status" value="1"/>
</dbReference>
<protein>
    <recommendedName>
        <fullName evidence="12">Glucanase</fullName>
        <ecNumber evidence="12">3.2.1.-</ecNumber>
    </recommendedName>
</protein>
<comment type="caution">
    <text evidence="13">The sequence shown here is derived from an EMBL/GenBank/DDBJ whole genome shotgun (WGS) entry which is preliminary data.</text>
</comment>
<feature type="binding site" evidence="9">
    <location>
        <position position="68"/>
    </location>
    <ligand>
        <name>substrate</name>
    </ligand>
</feature>
<evidence type="ECO:0000256" key="1">
    <source>
        <dbReference type="ARBA" id="ARBA00022729"/>
    </source>
</evidence>
<comment type="similarity">
    <text evidence="12">Belongs to the glycosyl hydrolase family 6.</text>
</comment>
<gene>
    <name evidence="13" type="primary">celA1_1</name>
    <name evidence="13" type="ORF">DUPY_15450</name>
</gene>
<dbReference type="Proteomes" id="UP000175989">
    <property type="component" value="Unassembled WGS sequence"/>
</dbReference>
<dbReference type="PANTHER" id="PTHR34876">
    <property type="match status" value="1"/>
</dbReference>
<dbReference type="InterPro" id="IPR016288">
    <property type="entry name" value="Beta_cellobiohydrolase"/>
</dbReference>
<name>A0A1E7WZG8_9BURK</name>
<sequence length="314" mass="32633">MKSRLKILALALACQMGVLAVATAATAVPTELYVDPQSSAATWVRDHRDDPRAADIGARIASQPGARWFGGWSGEIGAAVDKYVDAAAEAGRLPVLVAYNIPARDCGQHSAGGAGSIAAYRDWIRAFAGGIGGRAAVVVLEPDALPQLDCLDAAGKASRLQLFQYATGQLKTLAPNAQVFIDIGNSDWLAPQEAAARLVDAGVAVAAGFALNVSNYRTDAESNPYGIAVANALRDKYQLDKSFVVDTSRNGNGPLGKEWCDPAGRRLGAAPRIHAAGSQPAMTLWIKSPGEADGCAAAAGAFVPDLAHKMIDGR</sequence>
<dbReference type="Gene3D" id="3.20.20.40">
    <property type="entry name" value="1, 4-beta cellobiohydrolase"/>
    <property type="match status" value="1"/>
</dbReference>
<evidence type="ECO:0000256" key="7">
    <source>
        <dbReference type="ARBA" id="ARBA00023326"/>
    </source>
</evidence>
<dbReference type="PATRIC" id="fig|762836.4.peg.1613"/>
<keyword evidence="5 12" id="KW-0119">Carbohydrate metabolism</keyword>
<feature type="binding site" evidence="9">
    <location>
        <position position="287"/>
    </location>
    <ligand>
        <name>substrate</name>
    </ligand>
</feature>
<feature type="binding site" evidence="9">
    <location>
        <position position="291"/>
    </location>
    <ligand>
        <name>substrate</name>
    </ligand>
</feature>
<evidence type="ECO:0000256" key="11">
    <source>
        <dbReference type="PROSITE-ProRule" id="PRU10057"/>
    </source>
</evidence>
<feature type="active site" description="Proton donor" evidence="8 11">
    <location>
        <position position="143"/>
    </location>
</feature>
<dbReference type="PROSITE" id="PS00655">
    <property type="entry name" value="GLYCOSYL_HYDROL_F6_1"/>
    <property type="match status" value="1"/>
</dbReference>
<evidence type="ECO:0000256" key="5">
    <source>
        <dbReference type="ARBA" id="ARBA00023277"/>
    </source>
</evidence>
<evidence type="ECO:0000256" key="10">
    <source>
        <dbReference type="PROSITE-ProRule" id="PRU10056"/>
    </source>
</evidence>
<dbReference type="PROSITE" id="PS00656">
    <property type="entry name" value="GLYCOSYL_HYDROL_F6_2"/>
    <property type="match status" value="1"/>
</dbReference>
<feature type="active site" description="Proton acceptor" evidence="8">
    <location>
        <position position="293"/>
    </location>
</feature>
<dbReference type="InterPro" id="IPR036434">
    <property type="entry name" value="Beta_cellobiohydrolase_sf"/>
</dbReference>
<evidence type="ECO:0000256" key="9">
    <source>
        <dbReference type="PIRSR" id="PIRSR001100-2"/>
    </source>
</evidence>
<dbReference type="SUPFAM" id="SSF51989">
    <property type="entry name" value="Glycosyl hydrolases family 6, cellulases"/>
    <property type="match status" value="1"/>
</dbReference>
<accession>A0A1E7WZG8</accession>
<feature type="binding site" evidence="9">
    <location>
        <position position="215"/>
    </location>
    <ligand>
        <name>substrate</name>
    </ligand>
</feature>
<evidence type="ECO:0000256" key="2">
    <source>
        <dbReference type="ARBA" id="ARBA00022801"/>
    </source>
</evidence>
<keyword evidence="14" id="KW-1185">Reference proteome</keyword>
<keyword evidence="4" id="KW-1015">Disulfide bond</keyword>
<evidence type="ECO:0000256" key="6">
    <source>
        <dbReference type="ARBA" id="ARBA00023295"/>
    </source>
</evidence>
<evidence type="ECO:0000256" key="4">
    <source>
        <dbReference type="ARBA" id="ARBA00023157"/>
    </source>
</evidence>
<dbReference type="PRINTS" id="PR00733">
    <property type="entry name" value="GLHYDRLASE6"/>
</dbReference>
<keyword evidence="6 12" id="KW-0326">Glycosidase</keyword>
<feature type="binding site" evidence="9">
    <location>
        <position position="259"/>
    </location>
    <ligand>
        <name>substrate</name>
    </ligand>
</feature>
<evidence type="ECO:0000256" key="8">
    <source>
        <dbReference type="PIRSR" id="PIRSR001100-1"/>
    </source>
</evidence>
<dbReference type="OrthoDB" id="9775889at2"/>
<reference evidence="14" key="1">
    <citation type="journal article" date="2016" name="Front. Microbiol.">
        <title>Molecular Keys to the Janthinobacterium and Duganella spp. Interaction with the Plant Pathogen Fusarium graminearum.</title>
        <authorList>
            <person name="Haack F.S."/>
            <person name="Poehlein A."/>
            <person name="Kroger C."/>
            <person name="Voigt C.A."/>
            <person name="Piepenbring M."/>
            <person name="Bode H.B."/>
            <person name="Daniel R."/>
            <person name="Schafer W."/>
            <person name="Streit W.R."/>
        </authorList>
    </citation>
    <scope>NUCLEOTIDE SEQUENCE [LARGE SCALE GENOMIC DNA]</scope>
    <source>
        <strain evidence="14">T54</strain>
    </source>
</reference>
<evidence type="ECO:0000256" key="3">
    <source>
        <dbReference type="ARBA" id="ARBA00023001"/>
    </source>
</evidence>
<feature type="active site" evidence="10">
    <location>
        <position position="105"/>
    </location>
</feature>
<evidence type="ECO:0000313" key="14">
    <source>
        <dbReference type="Proteomes" id="UP000175989"/>
    </source>
</evidence>
<feature type="binding site" evidence="9">
    <location>
        <position position="188"/>
    </location>
    <ligand>
        <name>substrate</name>
    </ligand>
</feature>
<evidence type="ECO:0000256" key="12">
    <source>
        <dbReference type="RuleBase" id="RU361186"/>
    </source>
</evidence>
<proteinExistence type="inferred from homology"/>
<dbReference type="EMBL" id="LROM01000066">
    <property type="protein sequence ID" value="OFA05431.1"/>
    <property type="molecule type" value="Genomic_DNA"/>
</dbReference>
<dbReference type="EC" id="3.2.1.-" evidence="12"/>
<keyword evidence="7 12" id="KW-0624">Polysaccharide degradation</keyword>
<dbReference type="GO" id="GO:0030245">
    <property type="term" value="P:cellulose catabolic process"/>
    <property type="evidence" value="ECO:0007669"/>
    <property type="project" value="UniProtKB-KW"/>
</dbReference>
<keyword evidence="1 12" id="KW-0732">Signal</keyword>
<dbReference type="InterPro" id="IPR001524">
    <property type="entry name" value="Glyco_hydro_6_CS"/>
</dbReference>
<dbReference type="RefSeq" id="WP_070247256.1">
    <property type="nucleotide sequence ID" value="NZ_LROM01000066.1"/>
</dbReference>
<dbReference type="AlphaFoldDB" id="A0A1E7WZG8"/>
<keyword evidence="2 12" id="KW-0378">Hydrolase</keyword>
<feature type="signal peptide" evidence="12">
    <location>
        <begin position="1"/>
        <end position="24"/>
    </location>
</feature>
<evidence type="ECO:0000313" key="13">
    <source>
        <dbReference type="EMBL" id="OFA05431.1"/>
    </source>
</evidence>
<dbReference type="Pfam" id="PF01341">
    <property type="entry name" value="Glyco_hydro_6"/>
    <property type="match status" value="1"/>
</dbReference>
<dbReference type="GO" id="GO:0004553">
    <property type="term" value="F:hydrolase activity, hydrolyzing O-glycosyl compounds"/>
    <property type="evidence" value="ECO:0007669"/>
    <property type="project" value="InterPro"/>
</dbReference>